<dbReference type="EMBL" id="PNHQ01000004">
    <property type="protein sequence ID" value="PMC80270.1"/>
    <property type="molecule type" value="Genomic_DNA"/>
</dbReference>
<name>A0A2N6UFD7_9LACT</name>
<evidence type="ECO:0000313" key="4">
    <source>
        <dbReference type="Proteomes" id="UP000235701"/>
    </source>
</evidence>
<proteinExistence type="inferred from homology"/>
<dbReference type="GO" id="GO:0016616">
    <property type="term" value="F:oxidoreductase activity, acting on the CH-OH group of donors, NAD or NADP as acceptor"/>
    <property type="evidence" value="ECO:0007669"/>
    <property type="project" value="TreeGrafter"/>
</dbReference>
<dbReference type="FunFam" id="3.40.50.720:FF:000084">
    <property type="entry name" value="Short-chain dehydrogenase reductase"/>
    <property type="match status" value="1"/>
</dbReference>
<comment type="caution">
    <text evidence="3">The sequence shown here is derived from an EMBL/GenBank/DDBJ whole genome shotgun (WGS) entry which is preliminary data.</text>
</comment>
<dbReference type="CDD" id="cd05233">
    <property type="entry name" value="SDR_c"/>
    <property type="match status" value="1"/>
</dbReference>
<dbReference type="AlphaFoldDB" id="A0A2N6UFD7"/>
<evidence type="ECO:0000313" key="3">
    <source>
        <dbReference type="EMBL" id="PMC80270.1"/>
    </source>
</evidence>
<dbReference type="OrthoDB" id="9803333at2"/>
<dbReference type="Proteomes" id="UP000235701">
    <property type="component" value="Unassembled WGS sequence"/>
</dbReference>
<dbReference type="GO" id="GO:0008206">
    <property type="term" value="P:bile acid metabolic process"/>
    <property type="evidence" value="ECO:0007669"/>
    <property type="project" value="UniProtKB-ARBA"/>
</dbReference>
<keyword evidence="2" id="KW-0560">Oxidoreductase</keyword>
<dbReference type="Gene3D" id="3.40.50.720">
    <property type="entry name" value="NAD(P)-binding Rossmann-like Domain"/>
    <property type="match status" value="1"/>
</dbReference>
<dbReference type="SUPFAM" id="SSF51735">
    <property type="entry name" value="NAD(P)-binding Rossmann-fold domains"/>
    <property type="match status" value="1"/>
</dbReference>
<dbReference type="InterPro" id="IPR036291">
    <property type="entry name" value="NAD(P)-bd_dom_sf"/>
</dbReference>
<accession>A0A2N6UFD7</accession>
<organism evidence="3 4">
    <name type="scientific">Aerococcus viridans</name>
    <dbReference type="NCBI Taxonomy" id="1377"/>
    <lineage>
        <taxon>Bacteria</taxon>
        <taxon>Bacillati</taxon>
        <taxon>Bacillota</taxon>
        <taxon>Bacilli</taxon>
        <taxon>Lactobacillales</taxon>
        <taxon>Aerococcaceae</taxon>
        <taxon>Aerococcus</taxon>
    </lineage>
</organism>
<dbReference type="PANTHER" id="PTHR42760">
    <property type="entry name" value="SHORT-CHAIN DEHYDROGENASES/REDUCTASES FAMILY MEMBER"/>
    <property type="match status" value="1"/>
</dbReference>
<dbReference type="Pfam" id="PF13561">
    <property type="entry name" value="adh_short_C2"/>
    <property type="match status" value="1"/>
</dbReference>
<dbReference type="PRINTS" id="PR00080">
    <property type="entry name" value="SDRFAMILY"/>
</dbReference>
<keyword evidence="4" id="KW-1185">Reference proteome</keyword>
<dbReference type="InterPro" id="IPR002347">
    <property type="entry name" value="SDR_fam"/>
</dbReference>
<dbReference type="PRINTS" id="PR00081">
    <property type="entry name" value="GDHRDH"/>
</dbReference>
<dbReference type="NCBIfam" id="NF005559">
    <property type="entry name" value="PRK07231.1"/>
    <property type="match status" value="1"/>
</dbReference>
<sequence length="253" mass="26990">MFLMGKLDGKVALIFGGTSGIGEATATLYAKEGAQVAIVGRNEDKANKILDTIAEFGPTGLFVKADLNESQSIKDAVQTTLDHYGKIDILYNGAGILDNYDPIQDTDEALFDDVIRLNLKAPWLATKTVVPHMIERGSGVIINIASQATGMVGVGGTPYMSSKYGLVGMTRQLAHELGPKGIKVNTLSPGFIDTPMTETVTDKRLEKSPLGRPGQPDEIAKTALFLASDDSDYIQGINLIQDGGWTLGGYPVE</sequence>
<reference evidence="3 4" key="1">
    <citation type="submission" date="2017-09" db="EMBL/GenBank/DDBJ databases">
        <title>Bacterial strain isolated from the female urinary microbiota.</title>
        <authorList>
            <person name="Thomas-White K."/>
            <person name="Kumar N."/>
            <person name="Forster S."/>
            <person name="Putonti C."/>
            <person name="Lawley T."/>
            <person name="Wolfe A.J."/>
        </authorList>
    </citation>
    <scope>NUCLEOTIDE SEQUENCE [LARGE SCALE GENOMIC DNA]</scope>
    <source>
        <strain evidence="3 4">UMB0240</strain>
    </source>
</reference>
<gene>
    <name evidence="3" type="ORF">CJ191_02710</name>
</gene>
<comment type="similarity">
    <text evidence="1">Belongs to the short-chain dehydrogenases/reductases (SDR) family.</text>
</comment>
<evidence type="ECO:0000256" key="2">
    <source>
        <dbReference type="ARBA" id="ARBA00023002"/>
    </source>
</evidence>
<protein>
    <submittedName>
        <fullName evidence="3">SDR family oxidoreductase</fullName>
    </submittedName>
</protein>
<evidence type="ECO:0000256" key="1">
    <source>
        <dbReference type="ARBA" id="ARBA00006484"/>
    </source>
</evidence>
<dbReference type="PANTHER" id="PTHR42760:SF133">
    <property type="entry name" value="3-OXOACYL-[ACYL-CARRIER-PROTEIN] REDUCTASE"/>
    <property type="match status" value="1"/>
</dbReference>